<keyword evidence="9" id="KW-0067">ATP-binding</keyword>
<protein>
    <recommendedName>
        <fullName evidence="3">histidine kinase</fullName>
        <ecNumber evidence="3">2.7.13.3</ecNumber>
    </recommendedName>
</protein>
<reference evidence="13 14" key="2">
    <citation type="journal article" date="2011" name="J. Bacteriol.">
        <title>Genomes of three methylotrophs from a single niche uncover genetic and metabolic divergence of Methylophilaceae.</title>
        <authorList>
            <person name="Lapidus A."/>
            <person name="Clum A."/>
            <person name="Labutti K."/>
            <person name="Kaluzhnaya M.G."/>
            <person name="Lim S."/>
            <person name="Beck D.A."/>
            <person name="Glavina Del Rio T."/>
            <person name="Nolan M."/>
            <person name="Mavromatis K."/>
            <person name="Huntemann M."/>
            <person name="Lucas S."/>
            <person name="Lidstrom M.E."/>
            <person name="Ivanova N."/>
            <person name="Chistoserdova L."/>
        </authorList>
    </citation>
    <scope>NUCLEOTIDE SEQUENCE [LARGE SCALE GENOMIC DNA]</scope>
    <source>
        <strain evidence="14">JLW8 / ATCC BAA-1282 / DSM 17540</strain>
    </source>
</reference>
<dbReference type="OrthoDB" id="224978at2"/>
<dbReference type="Pfam" id="PF02518">
    <property type="entry name" value="HATPase_c"/>
    <property type="match status" value="1"/>
</dbReference>
<keyword evidence="10" id="KW-0472">Membrane</keyword>
<sequence>MSVKKLLLLGFLMTALLPMLIVTLLTFYEARTVLREEIARDMQTRANAASRQVDNLMFERLQNLASWSHLEVMDEVVIGDFDKRLSNFLNELKVSYHGVYRSLYVVNNHNVIVASSQPADIGKPDHATPLWLQISFANRTVRLYQLNQQQLPMSSDILDENQHKVGTLWVIFDWSAVTRILESTTNQGSGAALINLDDAQRETRVLAETQHWKKIVAAHDISVDSVLQPTAEPPIFNWIVSIAQYRSVVMAPVHRMGYMFILLLIITGLLAATFAAPLSARITRPLARLTDYANHFMRATNGAPPTVGGPAEVRALSRAFNKMMDDLTLSKENLTRAAKLAVAGEMAAAMSHEIRTPLGILRSSAQVLAREKTLSPEGQEVVAFIQMETERLNKLVSTLVDSARPRQPEFAVHDMVPMLEHAVAMLRMQANKKDVNLAVVLPKPSDDEAQSRVLVECDAEQMTQVLLNLLLNAIQVLPAGGQVVASITDAPDHVIISVADNGAGVTEAQKEQIFDPFFTQRPGGIGLGLAVSKQIVTAHFGTLTVEKSTLASSGADFRIELPKRQLLNEAVPD</sequence>
<reference evidence="14" key="1">
    <citation type="submission" date="2009-07" db="EMBL/GenBank/DDBJ databases">
        <title>Complete sequence of Methylotenera mobilis JLW8.</title>
        <authorList>
            <consortium name="US DOE Joint Genome Institute"/>
            <person name="Lucas S."/>
            <person name="Copeland A."/>
            <person name="Lapidus A."/>
            <person name="Glavina del Rio T."/>
            <person name="Tice H."/>
            <person name="Bruce D."/>
            <person name="Goodwin L."/>
            <person name="Pitluck S."/>
            <person name="LaButti K.M."/>
            <person name="Clum A."/>
            <person name="Larimer F."/>
            <person name="Land M."/>
            <person name="Hauser L."/>
            <person name="Kyrpides N."/>
            <person name="Mikhailova N."/>
            <person name="Kayluzhnaya M."/>
            <person name="Chistoserdova L."/>
        </authorList>
    </citation>
    <scope>NUCLEOTIDE SEQUENCE [LARGE SCALE GENOMIC DNA]</scope>
    <source>
        <strain evidence="14">JLW8 / ATCC BAA-1282 / DSM 17540</strain>
    </source>
</reference>
<comment type="subcellular location">
    <subcellularLocation>
        <location evidence="2">Cell membrane</location>
        <topology evidence="2">Multi-pass membrane protein</topology>
    </subcellularLocation>
</comment>
<dbReference type="Gene3D" id="6.10.340.10">
    <property type="match status" value="1"/>
</dbReference>
<feature type="transmembrane region" description="Helical" evidence="10">
    <location>
        <begin position="256"/>
        <end position="278"/>
    </location>
</feature>
<name>C6WY58_METML</name>
<keyword evidence="7" id="KW-0547">Nucleotide-binding</keyword>
<comment type="catalytic activity">
    <reaction evidence="1">
        <text>ATP + protein L-histidine = ADP + protein N-phospho-L-histidine.</text>
        <dbReference type="EC" id="2.7.13.3"/>
    </reaction>
</comment>
<evidence type="ECO:0000256" key="4">
    <source>
        <dbReference type="ARBA" id="ARBA00022475"/>
    </source>
</evidence>
<evidence type="ECO:0000256" key="1">
    <source>
        <dbReference type="ARBA" id="ARBA00000085"/>
    </source>
</evidence>
<dbReference type="KEGG" id="mmb:Mmol_0043"/>
<dbReference type="InterPro" id="IPR003661">
    <property type="entry name" value="HisK_dim/P_dom"/>
</dbReference>
<dbReference type="InterPro" id="IPR005467">
    <property type="entry name" value="His_kinase_dom"/>
</dbReference>
<dbReference type="GO" id="GO:0005886">
    <property type="term" value="C:plasma membrane"/>
    <property type="evidence" value="ECO:0007669"/>
    <property type="project" value="UniProtKB-SubCell"/>
</dbReference>
<dbReference type="Gene3D" id="1.10.287.130">
    <property type="match status" value="1"/>
</dbReference>
<dbReference type="SMART" id="SM00387">
    <property type="entry name" value="HATPase_c"/>
    <property type="match status" value="1"/>
</dbReference>
<dbReference type="SMART" id="SM00388">
    <property type="entry name" value="HisKA"/>
    <property type="match status" value="1"/>
</dbReference>
<keyword evidence="6" id="KW-0808">Transferase</keyword>
<keyword evidence="10" id="KW-1133">Transmembrane helix</keyword>
<dbReference type="Gene3D" id="3.30.565.10">
    <property type="entry name" value="Histidine kinase-like ATPase, C-terminal domain"/>
    <property type="match status" value="1"/>
</dbReference>
<evidence type="ECO:0000256" key="9">
    <source>
        <dbReference type="ARBA" id="ARBA00022840"/>
    </source>
</evidence>
<dbReference type="eggNOG" id="COG4191">
    <property type="taxonomic scope" value="Bacteria"/>
</dbReference>
<evidence type="ECO:0000259" key="12">
    <source>
        <dbReference type="PROSITE" id="PS50885"/>
    </source>
</evidence>
<evidence type="ECO:0000256" key="8">
    <source>
        <dbReference type="ARBA" id="ARBA00022777"/>
    </source>
</evidence>
<evidence type="ECO:0000256" key="5">
    <source>
        <dbReference type="ARBA" id="ARBA00022553"/>
    </source>
</evidence>
<evidence type="ECO:0000256" key="7">
    <source>
        <dbReference type="ARBA" id="ARBA00022741"/>
    </source>
</evidence>
<dbReference type="Pfam" id="PF00672">
    <property type="entry name" value="HAMP"/>
    <property type="match status" value="1"/>
</dbReference>
<dbReference type="Proteomes" id="UP000002742">
    <property type="component" value="Chromosome"/>
</dbReference>
<feature type="domain" description="HAMP" evidence="12">
    <location>
        <begin position="280"/>
        <end position="332"/>
    </location>
</feature>
<dbReference type="InterPro" id="IPR004358">
    <property type="entry name" value="Sig_transdc_His_kin-like_C"/>
</dbReference>
<gene>
    <name evidence="13" type="ordered locus">Mmol_0043</name>
</gene>
<dbReference type="InterPro" id="IPR003594">
    <property type="entry name" value="HATPase_dom"/>
</dbReference>
<feature type="domain" description="Histidine kinase" evidence="11">
    <location>
        <begin position="349"/>
        <end position="565"/>
    </location>
</feature>
<dbReference type="PROSITE" id="PS50885">
    <property type="entry name" value="HAMP"/>
    <property type="match status" value="1"/>
</dbReference>
<dbReference type="PANTHER" id="PTHR44936">
    <property type="entry name" value="SENSOR PROTEIN CREC"/>
    <property type="match status" value="1"/>
</dbReference>
<dbReference type="Pfam" id="PF00512">
    <property type="entry name" value="HisKA"/>
    <property type="match status" value="1"/>
</dbReference>
<dbReference type="EC" id="2.7.13.3" evidence="3"/>
<dbReference type="PROSITE" id="PS50109">
    <property type="entry name" value="HIS_KIN"/>
    <property type="match status" value="1"/>
</dbReference>
<dbReference type="AlphaFoldDB" id="C6WY58"/>
<evidence type="ECO:0000256" key="10">
    <source>
        <dbReference type="SAM" id="Phobius"/>
    </source>
</evidence>
<evidence type="ECO:0000256" key="2">
    <source>
        <dbReference type="ARBA" id="ARBA00004651"/>
    </source>
</evidence>
<evidence type="ECO:0000256" key="6">
    <source>
        <dbReference type="ARBA" id="ARBA00022679"/>
    </source>
</evidence>
<organism evidence="13 14">
    <name type="scientific">Methylotenera mobilis (strain JLW8 / ATCC BAA-1282 / DSM 17540)</name>
    <dbReference type="NCBI Taxonomy" id="583345"/>
    <lineage>
        <taxon>Bacteria</taxon>
        <taxon>Pseudomonadati</taxon>
        <taxon>Pseudomonadota</taxon>
        <taxon>Betaproteobacteria</taxon>
        <taxon>Nitrosomonadales</taxon>
        <taxon>Methylophilaceae</taxon>
        <taxon>Methylotenera</taxon>
    </lineage>
</organism>
<dbReference type="STRING" id="583345.Mmol_0043"/>
<dbReference type="InterPro" id="IPR003660">
    <property type="entry name" value="HAMP_dom"/>
</dbReference>
<proteinExistence type="predicted"/>
<dbReference type="EMBL" id="CP001672">
    <property type="protein sequence ID" value="ACT46954.1"/>
    <property type="molecule type" value="Genomic_DNA"/>
</dbReference>
<dbReference type="InterPro" id="IPR036097">
    <property type="entry name" value="HisK_dim/P_sf"/>
</dbReference>
<keyword evidence="8 13" id="KW-0418">Kinase</keyword>
<dbReference type="PRINTS" id="PR00344">
    <property type="entry name" value="BCTRLSENSOR"/>
</dbReference>
<dbReference type="SMART" id="SM00304">
    <property type="entry name" value="HAMP"/>
    <property type="match status" value="1"/>
</dbReference>
<keyword evidence="14" id="KW-1185">Reference proteome</keyword>
<dbReference type="SUPFAM" id="SSF55874">
    <property type="entry name" value="ATPase domain of HSP90 chaperone/DNA topoisomerase II/histidine kinase"/>
    <property type="match status" value="1"/>
</dbReference>
<evidence type="ECO:0000259" key="11">
    <source>
        <dbReference type="PROSITE" id="PS50109"/>
    </source>
</evidence>
<evidence type="ECO:0000313" key="14">
    <source>
        <dbReference type="Proteomes" id="UP000002742"/>
    </source>
</evidence>
<dbReference type="GO" id="GO:0000155">
    <property type="term" value="F:phosphorelay sensor kinase activity"/>
    <property type="evidence" value="ECO:0007669"/>
    <property type="project" value="InterPro"/>
</dbReference>
<dbReference type="CDD" id="cd06225">
    <property type="entry name" value="HAMP"/>
    <property type="match status" value="1"/>
</dbReference>
<accession>C6WY58</accession>
<dbReference type="RefSeq" id="WP_012777411.1">
    <property type="nucleotide sequence ID" value="NC_012968.1"/>
</dbReference>
<keyword evidence="10" id="KW-0812">Transmembrane</keyword>
<keyword evidence="4" id="KW-1003">Cell membrane</keyword>
<keyword evidence="5" id="KW-0597">Phosphoprotein</keyword>
<evidence type="ECO:0000313" key="13">
    <source>
        <dbReference type="EMBL" id="ACT46954.1"/>
    </source>
</evidence>
<dbReference type="GO" id="GO:0005524">
    <property type="term" value="F:ATP binding"/>
    <property type="evidence" value="ECO:0007669"/>
    <property type="project" value="UniProtKB-KW"/>
</dbReference>
<dbReference type="HOGENOM" id="CLU_475531_0_0_4"/>
<evidence type="ECO:0000256" key="3">
    <source>
        <dbReference type="ARBA" id="ARBA00012438"/>
    </source>
</evidence>
<dbReference type="SUPFAM" id="SSF47384">
    <property type="entry name" value="Homodimeric domain of signal transducing histidine kinase"/>
    <property type="match status" value="1"/>
</dbReference>
<dbReference type="CDD" id="cd00075">
    <property type="entry name" value="HATPase"/>
    <property type="match status" value="1"/>
</dbReference>
<dbReference type="PANTHER" id="PTHR44936:SF10">
    <property type="entry name" value="SENSOR PROTEIN RSTB"/>
    <property type="match status" value="1"/>
</dbReference>
<dbReference type="SUPFAM" id="SSF158472">
    <property type="entry name" value="HAMP domain-like"/>
    <property type="match status" value="1"/>
</dbReference>
<dbReference type="InterPro" id="IPR036890">
    <property type="entry name" value="HATPase_C_sf"/>
</dbReference>
<dbReference type="CDD" id="cd00082">
    <property type="entry name" value="HisKA"/>
    <property type="match status" value="1"/>
</dbReference>
<dbReference type="InterPro" id="IPR050980">
    <property type="entry name" value="2C_sensor_his_kinase"/>
</dbReference>